<accession>X4ZDG7</accession>
<dbReference type="EMBL" id="CP004078">
    <property type="protein sequence ID" value="AHV97606.1"/>
    <property type="molecule type" value="Genomic_DNA"/>
</dbReference>
<keyword evidence="1" id="KW-0067">ATP-binding</keyword>
<gene>
    <name evidence="1" type="ORF">PSAB_13440</name>
</gene>
<keyword evidence="2" id="KW-1185">Reference proteome</keyword>
<name>X4ZDG7_9BACL</name>
<dbReference type="HOGENOM" id="CLU_000604_1_15_9"/>
<dbReference type="SUPFAM" id="SSF52540">
    <property type="entry name" value="P-loop containing nucleoside triphosphate hydrolases"/>
    <property type="match status" value="1"/>
</dbReference>
<dbReference type="KEGG" id="psab:PSAB_13440"/>
<reference evidence="1 2" key="1">
    <citation type="journal article" date="2014" name="PLoS Genet.">
        <title>Comparative Genomic Analysis of N2-Fixing and Non-N2-Fixing Paenibacillus spp.: Organization, Evolution and Expression of the Nitrogen Fixation Genes.</title>
        <authorList>
            <person name="Xie J.B."/>
            <person name="Du Z."/>
            <person name="Bai L."/>
            <person name="Tian C."/>
            <person name="Zhang Y."/>
            <person name="Xie J.Y."/>
            <person name="Wang T."/>
            <person name="Liu X."/>
            <person name="Chen X."/>
            <person name="Cheng Q."/>
            <person name="Chen S."/>
            <person name="Li J."/>
        </authorList>
    </citation>
    <scope>NUCLEOTIDE SEQUENCE [LARGE SCALE GENOMIC DNA]</scope>
    <source>
        <strain evidence="1 2">T27</strain>
    </source>
</reference>
<proteinExistence type="predicted"/>
<keyword evidence="1" id="KW-0547">Nucleotide-binding</keyword>
<evidence type="ECO:0000313" key="1">
    <source>
        <dbReference type="EMBL" id="AHV97606.1"/>
    </source>
</evidence>
<sequence length="42" mass="4363">MERLHANPLNIGYAESIIVKDLNLSVPTGKITALVGANGSGK</sequence>
<organism evidence="1 2">
    <name type="scientific">Paenibacillus sabinae T27</name>
    <dbReference type="NCBI Taxonomy" id="1268072"/>
    <lineage>
        <taxon>Bacteria</taxon>
        <taxon>Bacillati</taxon>
        <taxon>Bacillota</taxon>
        <taxon>Bacilli</taxon>
        <taxon>Bacillales</taxon>
        <taxon>Paenibacillaceae</taxon>
        <taxon>Paenibacillus</taxon>
    </lineage>
</organism>
<dbReference type="STRING" id="1268072.PSAB_13440"/>
<dbReference type="PATRIC" id="fig|1268072.3.peg.2781"/>
<dbReference type="Gene3D" id="3.40.50.300">
    <property type="entry name" value="P-loop containing nucleotide triphosphate hydrolases"/>
    <property type="match status" value="1"/>
</dbReference>
<dbReference type="AlphaFoldDB" id="X4ZDG7"/>
<dbReference type="InterPro" id="IPR027417">
    <property type="entry name" value="P-loop_NTPase"/>
</dbReference>
<dbReference type="eggNOG" id="COG1120">
    <property type="taxonomic scope" value="Bacteria"/>
</dbReference>
<dbReference type="GO" id="GO:0005524">
    <property type="term" value="F:ATP binding"/>
    <property type="evidence" value="ECO:0007669"/>
    <property type="project" value="UniProtKB-KW"/>
</dbReference>
<dbReference type="Proteomes" id="UP000019772">
    <property type="component" value="Chromosome"/>
</dbReference>
<protein>
    <submittedName>
        <fullName evidence="1">ABC transporter ATP-binding protein</fullName>
    </submittedName>
</protein>
<evidence type="ECO:0000313" key="2">
    <source>
        <dbReference type="Proteomes" id="UP000019772"/>
    </source>
</evidence>